<dbReference type="Proteomes" id="UP000825123">
    <property type="component" value="Chromosome"/>
</dbReference>
<dbReference type="RefSeq" id="WP_221289795.1">
    <property type="nucleotide sequence ID" value="NZ_AP024597.1"/>
</dbReference>
<evidence type="ECO:0000259" key="1">
    <source>
        <dbReference type="Pfam" id="PF13240"/>
    </source>
</evidence>
<gene>
    <name evidence="2" type="ORF">KN1_10760</name>
</gene>
<name>A0A8D5ZHK3_9CREN</name>
<proteinExistence type="predicted"/>
<accession>A0A8D5ZHK3</accession>
<dbReference type="AlphaFoldDB" id="A0A8D5ZHK3"/>
<reference evidence="2 3" key="1">
    <citation type="submission" date="2021-04" db="EMBL/GenBank/DDBJ databases">
        <title>Complete genome sequence of Stygiolobus sp. KN-1.</title>
        <authorList>
            <person name="Nakamura K."/>
            <person name="Sakai H."/>
            <person name="Kurosawa N."/>
        </authorList>
    </citation>
    <scope>NUCLEOTIDE SEQUENCE [LARGE SCALE GENOMIC DNA]</scope>
    <source>
        <strain evidence="2 3">KN-1</strain>
    </source>
</reference>
<feature type="domain" description="Zinc-ribbon" evidence="1">
    <location>
        <begin position="3"/>
        <end position="23"/>
    </location>
</feature>
<dbReference type="EMBL" id="AP024597">
    <property type="protein sequence ID" value="BCU69779.1"/>
    <property type="molecule type" value="Genomic_DNA"/>
</dbReference>
<dbReference type="KEGG" id="csty:KN1_10760"/>
<sequence>MLCPSCNQEIPDSVPQCPNCGYQFANADQPDMSLLQQVDTSNPPFTPICGEQIILVARYMQQSYITQTYYQQTPEFSIGGFINIGEQPDYNNPQYISATMYVYGAVYITNMRVVFHAQNYSCPRCIHQPPFNPYVDSIWYNPQAIDVMIQTYKGQDPSLVNNVDVKNYNGHITVQVSKQFDYDTSNGRVTIDRDVLIIPSGKTGLFDRFVDKVREDFRSAFGDKYQATIDQGLPPDLVNQISQMSACVNNNYDRFKQEALS</sequence>
<evidence type="ECO:0000313" key="3">
    <source>
        <dbReference type="Proteomes" id="UP000825123"/>
    </source>
</evidence>
<dbReference type="Pfam" id="PF13240">
    <property type="entry name" value="Zn_Ribbon_1"/>
    <property type="match status" value="1"/>
</dbReference>
<organism evidence="2 3">
    <name type="scientific">Stygiolobus caldivivus</name>
    <dbReference type="NCBI Taxonomy" id="2824673"/>
    <lineage>
        <taxon>Archaea</taxon>
        <taxon>Thermoproteota</taxon>
        <taxon>Thermoprotei</taxon>
        <taxon>Sulfolobales</taxon>
        <taxon>Sulfolobaceae</taxon>
        <taxon>Stygiolobus</taxon>
    </lineage>
</organism>
<dbReference type="GeneID" id="66162819"/>
<dbReference type="InterPro" id="IPR026870">
    <property type="entry name" value="Zinc_ribbon_dom"/>
</dbReference>
<protein>
    <recommendedName>
        <fullName evidence="1">Zinc-ribbon domain-containing protein</fullName>
    </recommendedName>
</protein>
<evidence type="ECO:0000313" key="2">
    <source>
        <dbReference type="EMBL" id="BCU69779.1"/>
    </source>
</evidence>
<keyword evidence="3" id="KW-1185">Reference proteome</keyword>